<keyword evidence="1 3" id="KW-0378">Hydrolase</keyword>
<dbReference type="KEGG" id="nik:F5I99_11865"/>
<dbReference type="GO" id="GO:0052689">
    <property type="term" value="F:carboxylic ester hydrolase activity"/>
    <property type="evidence" value="ECO:0007669"/>
    <property type="project" value="UniProtKB-ARBA"/>
</dbReference>
<dbReference type="InterPro" id="IPR029058">
    <property type="entry name" value="AB_hydrolase_fold"/>
</dbReference>
<sequence>MALRHRFHQRLRQELSPSREPVTELPDLVHLNCQTVRFATERGRMLEGWWLTGEAAQGQVILTHGWGANRQALLPLVPMLVAAGWNVLLFDVRNHGNSDEDTFSSMPRFAEDIDAAIAWLNNTQGKCPIALIGHSVGAAATLLAASRRNDITAVVSLSSFAHPADMMKRWLVEKGIPFYPLGWYVLRYVQRVIGYRFDSIAPVDTLTRIHCPVLLVHGDRDTIIPLEDAYTLASKTNNAVLRVVPGGHDLSPSIAQHGDELVAFLHDALKPDSDSRHQQLHHHADYL</sequence>
<evidence type="ECO:0000313" key="4">
    <source>
        <dbReference type="Proteomes" id="UP000325606"/>
    </source>
</evidence>
<dbReference type="Gene3D" id="3.40.50.1820">
    <property type="entry name" value="alpha/beta hydrolase"/>
    <property type="match status" value="1"/>
</dbReference>
<protein>
    <submittedName>
        <fullName evidence="3">Alpha/beta fold hydrolase</fullName>
    </submittedName>
</protein>
<dbReference type="SUPFAM" id="SSF53474">
    <property type="entry name" value="alpha/beta-Hydrolases"/>
    <property type="match status" value="1"/>
</dbReference>
<evidence type="ECO:0000259" key="2">
    <source>
        <dbReference type="Pfam" id="PF12146"/>
    </source>
</evidence>
<dbReference type="EMBL" id="CP044222">
    <property type="protein sequence ID" value="QEW08588.1"/>
    <property type="molecule type" value="Genomic_DNA"/>
</dbReference>
<dbReference type="Proteomes" id="UP000325606">
    <property type="component" value="Chromosome"/>
</dbReference>
<feature type="domain" description="Serine aminopeptidase S33" evidence="2">
    <location>
        <begin position="56"/>
        <end position="170"/>
    </location>
</feature>
<dbReference type="PANTHER" id="PTHR22946">
    <property type="entry name" value="DIENELACTONE HYDROLASE DOMAIN-CONTAINING PROTEIN-RELATED"/>
    <property type="match status" value="1"/>
</dbReference>
<accession>A0A5J6LJC3</accession>
<gene>
    <name evidence="3" type="ORF">F5I99_11865</name>
</gene>
<proteinExistence type="predicted"/>
<organism evidence="3 4">
    <name type="scientific">Nitrincola iocasae</name>
    <dbReference type="NCBI Taxonomy" id="2614693"/>
    <lineage>
        <taxon>Bacteria</taxon>
        <taxon>Pseudomonadati</taxon>
        <taxon>Pseudomonadota</taxon>
        <taxon>Gammaproteobacteria</taxon>
        <taxon>Oceanospirillales</taxon>
        <taxon>Oceanospirillaceae</taxon>
        <taxon>Nitrincola</taxon>
    </lineage>
</organism>
<evidence type="ECO:0000256" key="1">
    <source>
        <dbReference type="ARBA" id="ARBA00022801"/>
    </source>
</evidence>
<dbReference type="PANTHER" id="PTHR22946:SF9">
    <property type="entry name" value="POLYKETIDE TRANSFERASE AF380"/>
    <property type="match status" value="1"/>
</dbReference>
<evidence type="ECO:0000313" key="3">
    <source>
        <dbReference type="EMBL" id="QEW08588.1"/>
    </source>
</evidence>
<dbReference type="InterPro" id="IPR050261">
    <property type="entry name" value="FrsA_esterase"/>
</dbReference>
<name>A0A5J6LJC3_9GAMM</name>
<dbReference type="Pfam" id="PF12146">
    <property type="entry name" value="Hydrolase_4"/>
    <property type="match status" value="1"/>
</dbReference>
<keyword evidence="4" id="KW-1185">Reference proteome</keyword>
<dbReference type="InterPro" id="IPR022742">
    <property type="entry name" value="Hydrolase_4"/>
</dbReference>
<dbReference type="AlphaFoldDB" id="A0A5J6LJC3"/>
<reference evidence="3 4" key="1">
    <citation type="submission" date="2019-09" db="EMBL/GenBank/DDBJ databases">
        <title>Nitrincola iocasae sp. nov., a bacterium isolated from the sediment collected at a cold seep field in South China Sea.</title>
        <authorList>
            <person name="Zhang H."/>
            <person name="Wang H."/>
            <person name="Li C."/>
        </authorList>
    </citation>
    <scope>NUCLEOTIDE SEQUENCE [LARGE SCALE GENOMIC DNA]</scope>
    <source>
        <strain evidence="3 4">KXZD1103</strain>
    </source>
</reference>